<dbReference type="PIRSF" id="PIRSF029826">
    <property type="entry name" value="UCP029826_pph"/>
    <property type="match status" value="1"/>
</dbReference>
<dbReference type="EMBL" id="FOZS01000006">
    <property type="protein sequence ID" value="SFT04470.1"/>
    <property type="molecule type" value="Genomic_DNA"/>
</dbReference>
<accession>A0A1I6USU3</accession>
<dbReference type="Pfam" id="PF12643">
    <property type="entry name" value="MazG-like"/>
    <property type="match status" value="1"/>
</dbReference>
<name>A0A1I6USU3_9EURY</name>
<dbReference type="Proteomes" id="UP000199199">
    <property type="component" value="Unassembled WGS sequence"/>
</dbReference>
<reference evidence="2" key="1">
    <citation type="submission" date="2016-10" db="EMBL/GenBank/DDBJ databases">
        <authorList>
            <person name="Varghese N."/>
            <person name="Submissions S."/>
        </authorList>
    </citation>
    <scope>NUCLEOTIDE SEQUENCE [LARGE SCALE GENOMIC DNA]</scope>
    <source>
        <strain evidence="2">DSM 22427</strain>
    </source>
</reference>
<organism evidence="1 2">
    <name type="scientific">Halostagnicola kamekurae</name>
    <dbReference type="NCBI Taxonomy" id="619731"/>
    <lineage>
        <taxon>Archaea</taxon>
        <taxon>Methanobacteriati</taxon>
        <taxon>Methanobacteriota</taxon>
        <taxon>Stenosarchaea group</taxon>
        <taxon>Halobacteria</taxon>
        <taxon>Halobacteriales</taxon>
        <taxon>Natrialbaceae</taxon>
        <taxon>Halostagnicola</taxon>
    </lineage>
</organism>
<protein>
    <submittedName>
        <fullName evidence="1">NTP pyrophosphatase, house-cleaning of non-canonical NTPs</fullName>
    </submittedName>
</protein>
<evidence type="ECO:0000313" key="1">
    <source>
        <dbReference type="EMBL" id="SFT04470.1"/>
    </source>
</evidence>
<dbReference type="OrthoDB" id="147562at2157"/>
<dbReference type="GO" id="GO:0047429">
    <property type="term" value="F:nucleoside triphosphate diphosphatase activity"/>
    <property type="evidence" value="ECO:0007669"/>
    <property type="project" value="InterPro"/>
</dbReference>
<dbReference type="InterPro" id="IPR025984">
    <property type="entry name" value="DCTPP"/>
</dbReference>
<dbReference type="RefSeq" id="WP_092907439.1">
    <property type="nucleotide sequence ID" value="NZ_FOZS01000006.1"/>
</dbReference>
<dbReference type="Gene3D" id="1.10.287.1080">
    <property type="entry name" value="MazG-like"/>
    <property type="match status" value="1"/>
</dbReference>
<sequence>MTNNLGELQDRYLAFIADRGWEEFHTPKNLTMAISVEASELAELYQWQDNVPVEQILEDDDLRERSREELADVMIYCLSMANELDIDVEEAIADKLDQNEARFDSETADKIARDLSQWQR</sequence>
<dbReference type="PANTHER" id="PTHR46523:SF1">
    <property type="entry name" value="DCTP PYROPHOSPHATASE 1"/>
    <property type="match status" value="1"/>
</dbReference>
<dbReference type="AlphaFoldDB" id="A0A1I6USU3"/>
<evidence type="ECO:0000313" key="2">
    <source>
        <dbReference type="Proteomes" id="UP000199199"/>
    </source>
</evidence>
<gene>
    <name evidence="1" type="ORF">SAMN04488556_4060</name>
</gene>
<dbReference type="GO" id="GO:0009143">
    <property type="term" value="P:nucleoside triphosphate catabolic process"/>
    <property type="evidence" value="ECO:0007669"/>
    <property type="project" value="InterPro"/>
</dbReference>
<dbReference type="SUPFAM" id="SSF101386">
    <property type="entry name" value="all-alpha NTP pyrophosphatases"/>
    <property type="match status" value="1"/>
</dbReference>
<dbReference type="CDD" id="cd11537">
    <property type="entry name" value="NTP-PPase_RS21-C6_like"/>
    <property type="match status" value="1"/>
</dbReference>
<dbReference type="PANTHER" id="PTHR46523">
    <property type="entry name" value="DCTP PYROPHOSPHATASE 1"/>
    <property type="match status" value="1"/>
</dbReference>
<dbReference type="InterPro" id="IPR052555">
    <property type="entry name" value="dCTP_Pyrophosphatase"/>
</dbReference>
<proteinExistence type="predicted"/>
<keyword evidence="2" id="KW-1185">Reference proteome</keyword>